<reference evidence="1 2" key="1">
    <citation type="submission" date="2018-10" db="EMBL/GenBank/DDBJ databases">
        <title>Genome assembly for a Yunnan-Guizhou Plateau 3E fish, Anabarilius grahami (Regan), and its evolutionary and genetic applications.</title>
        <authorList>
            <person name="Jiang W."/>
        </authorList>
    </citation>
    <scope>NUCLEOTIDE SEQUENCE [LARGE SCALE GENOMIC DNA]</scope>
    <source>
        <strain evidence="1">AG-KIZ</strain>
        <tissue evidence="1">Muscle</tissue>
    </source>
</reference>
<dbReference type="Proteomes" id="UP000281406">
    <property type="component" value="Unassembled WGS sequence"/>
</dbReference>
<keyword evidence="2" id="KW-1185">Reference proteome</keyword>
<comment type="caution">
    <text evidence="1">The sequence shown here is derived from an EMBL/GenBank/DDBJ whole genome shotgun (WGS) entry which is preliminary data.</text>
</comment>
<dbReference type="AlphaFoldDB" id="A0A3N0YRH0"/>
<accession>A0A3N0YRH0</accession>
<dbReference type="EMBL" id="RJVU01028972">
    <property type="protein sequence ID" value="ROL48793.1"/>
    <property type="molecule type" value="Genomic_DNA"/>
</dbReference>
<evidence type="ECO:0000313" key="2">
    <source>
        <dbReference type="Proteomes" id="UP000281406"/>
    </source>
</evidence>
<proteinExistence type="predicted"/>
<protein>
    <submittedName>
        <fullName evidence="1">Uncharacterized protein</fullName>
    </submittedName>
</protein>
<evidence type="ECO:0000313" key="1">
    <source>
        <dbReference type="EMBL" id="ROL48793.1"/>
    </source>
</evidence>
<organism evidence="1 2">
    <name type="scientific">Anabarilius grahami</name>
    <name type="common">Kanglang fish</name>
    <name type="synonym">Barilius grahami</name>
    <dbReference type="NCBI Taxonomy" id="495550"/>
    <lineage>
        <taxon>Eukaryota</taxon>
        <taxon>Metazoa</taxon>
        <taxon>Chordata</taxon>
        <taxon>Craniata</taxon>
        <taxon>Vertebrata</taxon>
        <taxon>Euteleostomi</taxon>
        <taxon>Actinopterygii</taxon>
        <taxon>Neopterygii</taxon>
        <taxon>Teleostei</taxon>
        <taxon>Ostariophysi</taxon>
        <taxon>Cypriniformes</taxon>
        <taxon>Xenocyprididae</taxon>
        <taxon>Xenocypridinae</taxon>
        <taxon>Xenocypridinae incertae sedis</taxon>
        <taxon>Anabarilius</taxon>
    </lineage>
</organism>
<name>A0A3N0YRH0_ANAGA</name>
<gene>
    <name evidence="1" type="ORF">DPX16_23443</name>
</gene>
<sequence length="224" mass="24487">MEGTAPTISPECEYDQGCEPATSVLQGILVVLDTEDWLIDLDMEPLISSLHYGPLTCQLRLGYSHPRFHQRPSSLWLHLVPSSHQLYLGQSSLYLCHRLTSLPLRSVSPPLRLQWVPPSLRFHLCFSHTGSASVLGTLAPPQMLVTTTPVPAVSLKSIDSLSAAWDPLAPSPPVITLMSSAPSTPWLLPDSTPPWVVVTAILWVHISGHLPLSSLIGRAFREGL</sequence>